<dbReference type="InterPro" id="IPR050832">
    <property type="entry name" value="Bact_Acetyltransf"/>
</dbReference>
<dbReference type="Pfam" id="PF00583">
    <property type="entry name" value="Acetyltransf_1"/>
    <property type="match status" value="2"/>
</dbReference>
<evidence type="ECO:0000313" key="4">
    <source>
        <dbReference type="EMBL" id="TKK79922.1"/>
    </source>
</evidence>
<dbReference type="PANTHER" id="PTHR43877">
    <property type="entry name" value="AMINOALKYLPHOSPHONATE N-ACETYLTRANSFERASE-RELATED-RELATED"/>
    <property type="match status" value="1"/>
</dbReference>
<protein>
    <submittedName>
        <fullName evidence="4">GNAT family N-acetyltransferase</fullName>
    </submittedName>
</protein>
<dbReference type="EMBL" id="SZPZ01000002">
    <property type="protein sequence ID" value="TKK79922.1"/>
    <property type="molecule type" value="Genomic_DNA"/>
</dbReference>
<dbReference type="InterPro" id="IPR000182">
    <property type="entry name" value="GNAT_dom"/>
</dbReference>
<evidence type="ECO:0000313" key="5">
    <source>
        <dbReference type="Proteomes" id="UP000305836"/>
    </source>
</evidence>
<dbReference type="PROSITE" id="PS51186">
    <property type="entry name" value="GNAT"/>
    <property type="match status" value="2"/>
</dbReference>
<dbReference type="AlphaFoldDB" id="A0A4U3LVR8"/>
<dbReference type="InterPro" id="IPR016181">
    <property type="entry name" value="Acyl_CoA_acyltransferase"/>
</dbReference>
<keyword evidence="2" id="KW-0012">Acyltransferase</keyword>
<keyword evidence="1 4" id="KW-0808">Transferase</keyword>
<dbReference type="CDD" id="cd04301">
    <property type="entry name" value="NAT_SF"/>
    <property type="match status" value="2"/>
</dbReference>
<dbReference type="Gene3D" id="3.40.630.30">
    <property type="match status" value="1"/>
</dbReference>
<comment type="caution">
    <text evidence="4">The sequence shown here is derived from an EMBL/GenBank/DDBJ whole genome shotgun (WGS) entry which is preliminary data.</text>
</comment>
<proteinExistence type="predicted"/>
<dbReference type="Proteomes" id="UP000305836">
    <property type="component" value="Unassembled WGS sequence"/>
</dbReference>
<organism evidence="4 5">
    <name type="scientific">Kribbella jiaozuonensis</name>
    <dbReference type="NCBI Taxonomy" id="2575441"/>
    <lineage>
        <taxon>Bacteria</taxon>
        <taxon>Bacillati</taxon>
        <taxon>Actinomycetota</taxon>
        <taxon>Actinomycetes</taxon>
        <taxon>Propionibacteriales</taxon>
        <taxon>Kribbellaceae</taxon>
        <taxon>Kribbella</taxon>
    </lineage>
</organism>
<reference evidence="4 5" key="1">
    <citation type="submission" date="2019-04" db="EMBL/GenBank/DDBJ databases">
        <title>Kribbella sp. NEAU-THZ 27 nov., a novel actinomycete isolated from soil.</title>
        <authorList>
            <person name="Duan L."/>
        </authorList>
    </citation>
    <scope>NUCLEOTIDE SEQUENCE [LARGE SCALE GENOMIC DNA]</scope>
    <source>
        <strain evidence="5">NEAU-THZ27</strain>
    </source>
</reference>
<gene>
    <name evidence="4" type="ORF">FDA38_16315</name>
</gene>
<name>A0A4U3LVR8_9ACTN</name>
<feature type="domain" description="N-acetyltransferase" evidence="3">
    <location>
        <begin position="9"/>
        <end position="161"/>
    </location>
</feature>
<feature type="domain" description="N-acetyltransferase" evidence="3">
    <location>
        <begin position="158"/>
        <end position="296"/>
    </location>
</feature>
<evidence type="ECO:0000256" key="2">
    <source>
        <dbReference type="ARBA" id="ARBA00023315"/>
    </source>
</evidence>
<keyword evidence="5" id="KW-1185">Reference proteome</keyword>
<dbReference type="OrthoDB" id="9799092at2"/>
<dbReference type="GO" id="GO:0016747">
    <property type="term" value="F:acyltransferase activity, transferring groups other than amino-acyl groups"/>
    <property type="evidence" value="ECO:0007669"/>
    <property type="project" value="InterPro"/>
</dbReference>
<sequence length="296" mass="32951">MRQDRPMDFTDRPATLDDADAIYRLIAANEREWHGQAEVIPDQVAANLSRPMIQLERDTLVVIAPNGDLAAWAWLHDGKHAQIDVHPSYRGLGIGTRLLDWAEAGSRARGSEWFAQIVDDADLAGTELLRSRGCDVLATNWLLERPISSEQAAAPEGIRLEGYDEARAHEVYELIEAAFAAFQPRRKSFEEWSELTVGRATFLPEVSTLAYAGDEVVGAVIALDGEEGYVEQLAVRDDQRNKGIARAMLDRTCAEFGARGRSTCILWTHSGTGALAMYERLGMRVRRSTTVFRTHL</sequence>
<evidence type="ECO:0000256" key="1">
    <source>
        <dbReference type="ARBA" id="ARBA00022679"/>
    </source>
</evidence>
<dbReference type="SUPFAM" id="SSF55729">
    <property type="entry name" value="Acyl-CoA N-acyltransferases (Nat)"/>
    <property type="match status" value="2"/>
</dbReference>
<evidence type="ECO:0000259" key="3">
    <source>
        <dbReference type="PROSITE" id="PS51186"/>
    </source>
</evidence>
<accession>A0A4U3LVR8</accession>